<dbReference type="InterPro" id="IPR035906">
    <property type="entry name" value="MetI-like_sf"/>
</dbReference>
<reference evidence="13 14" key="2">
    <citation type="journal article" date="2011" name="Stand. Genomic Sci.">
        <title>Complete genome sequence of Truepera radiovictrix type strain (RQ-24).</title>
        <authorList>
            <person name="Ivanova N."/>
            <person name="Rohde C."/>
            <person name="Munk C."/>
            <person name="Nolan M."/>
            <person name="Lucas S."/>
            <person name="Del Rio T.G."/>
            <person name="Tice H."/>
            <person name="Deshpande S."/>
            <person name="Cheng J.F."/>
            <person name="Tapia R."/>
            <person name="Han C."/>
            <person name="Goodwin L."/>
            <person name="Pitluck S."/>
            <person name="Liolios K."/>
            <person name="Mavromatis K."/>
            <person name="Mikhailova N."/>
            <person name="Pati A."/>
            <person name="Chen A."/>
            <person name="Palaniappan K."/>
            <person name="Land M."/>
            <person name="Hauser L."/>
            <person name="Chang Y.J."/>
            <person name="Jeffries C.D."/>
            <person name="Brambilla E."/>
            <person name="Rohde M."/>
            <person name="Goker M."/>
            <person name="Tindall B.J."/>
            <person name="Woyke T."/>
            <person name="Bristow J."/>
            <person name="Eisen J.A."/>
            <person name="Markowitz V."/>
            <person name="Hugenholtz P."/>
            <person name="Kyrpides N.C."/>
            <person name="Klenk H.P."/>
            <person name="Lapidus A."/>
        </authorList>
    </citation>
    <scope>NUCLEOTIDE SEQUENCE [LARGE SCALE GENOMIC DNA]</scope>
    <source>
        <strain evidence="14">DSM 17093 / CIP 108686 / LMG 22925 / RQ-24</strain>
    </source>
</reference>
<dbReference type="RefSeq" id="WP_013178937.1">
    <property type="nucleotide sequence ID" value="NC_014221.1"/>
</dbReference>
<dbReference type="STRING" id="649638.Trad_2467"/>
<dbReference type="KEGG" id="tra:Trad_2467"/>
<proteinExistence type="inferred from homology"/>
<feature type="transmembrane region" description="Helical" evidence="11">
    <location>
        <begin position="196"/>
        <end position="219"/>
    </location>
</feature>
<dbReference type="InterPro" id="IPR000515">
    <property type="entry name" value="MetI-like"/>
</dbReference>
<dbReference type="PANTHER" id="PTHR43848">
    <property type="entry name" value="PUTRESCINE TRANSPORT SYSTEM PERMEASE PROTEIN POTI"/>
    <property type="match status" value="1"/>
</dbReference>
<dbReference type="GO" id="GO:0005886">
    <property type="term" value="C:plasma membrane"/>
    <property type="evidence" value="ECO:0007669"/>
    <property type="project" value="UniProtKB-SubCell"/>
</dbReference>
<feature type="transmembrane region" description="Helical" evidence="11">
    <location>
        <begin position="83"/>
        <end position="109"/>
    </location>
</feature>
<comment type="function">
    <text evidence="9">Required for the activity of the bacterial periplasmic transport system of putrescine and spermidine.</text>
</comment>
<evidence type="ECO:0000256" key="3">
    <source>
        <dbReference type="ARBA" id="ARBA00022448"/>
    </source>
</evidence>
<keyword evidence="7 11" id="KW-1133">Transmembrane helix</keyword>
<evidence type="ECO:0000256" key="7">
    <source>
        <dbReference type="ARBA" id="ARBA00022989"/>
    </source>
</evidence>
<feature type="transmembrane region" description="Helical" evidence="11">
    <location>
        <begin position="121"/>
        <end position="150"/>
    </location>
</feature>
<evidence type="ECO:0000256" key="10">
    <source>
        <dbReference type="ARBA" id="ARBA00039580"/>
    </source>
</evidence>
<dbReference type="GO" id="GO:0055085">
    <property type="term" value="P:transmembrane transport"/>
    <property type="evidence" value="ECO:0007669"/>
    <property type="project" value="InterPro"/>
</dbReference>
<dbReference type="Pfam" id="PF00528">
    <property type="entry name" value="BPD_transp_1"/>
    <property type="match status" value="1"/>
</dbReference>
<keyword evidence="6 11" id="KW-0812">Transmembrane</keyword>
<name>D7CTB2_TRURR</name>
<dbReference type="Gene3D" id="1.10.3720.10">
    <property type="entry name" value="MetI-like"/>
    <property type="match status" value="1"/>
</dbReference>
<evidence type="ECO:0000313" key="13">
    <source>
        <dbReference type="EMBL" id="ADI15575.1"/>
    </source>
</evidence>
<organism evidence="13 14">
    <name type="scientific">Truepera radiovictrix (strain DSM 17093 / CIP 108686 / LMG 22925 / RQ-24)</name>
    <dbReference type="NCBI Taxonomy" id="649638"/>
    <lineage>
        <taxon>Bacteria</taxon>
        <taxon>Thermotogati</taxon>
        <taxon>Deinococcota</taxon>
        <taxon>Deinococci</taxon>
        <taxon>Trueperales</taxon>
        <taxon>Trueperaceae</taxon>
        <taxon>Truepera</taxon>
    </lineage>
</organism>
<comment type="similarity">
    <text evidence="2">Belongs to the binding-protein-dependent transport system permease family. CysTW subfamily.</text>
</comment>
<evidence type="ECO:0000256" key="8">
    <source>
        <dbReference type="ARBA" id="ARBA00023136"/>
    </source>
</evidence>
<evidence type="ECO:0000256" key="5">
    <source>
        <dbReference type="ARBA" id="ARBA00022519"/>
    </source>
</evidence>
<gene>
    <name evidence="13" type="ordered locus">Trad_2467</name>
</gene>
<dbReference type="eggNOG" id="COG1177">
    <property type="taxonomic scope" value="Bacteria"/>
</dbReference>
<dbReference type="AlphaFoldDB" id="D7CTB2"/>
<dbReference type="CDD" id="cd06261">
    <property type="entry name" value="TM_PBP2"/>
    <property type="match status" value="1"/>
</dbReference>
<dbReference type="PANTHER" id="PTHR43848:SF5">
    <property type="entry name" value="SPERMIDINE_PUTRESCINE TRANSPORT SYSTEM PERMEASE PROTEIN POTC"/>
    <property type="match status" value="1"/>
</dbReference>
<keyword evidence="5" id="KW-0997">Cell inner membrane</keyword>
<dbReference type="SUPFAM" id="SSF161098">
    <property type="entry name" value="MetI-like"/>
    <property type="match status" value="1"/>
</dbReference>
<keyword evidence="3 11" id="KW-0813">Transport</keyword>
<dbReference type="Proteomes" id="UP000000379">
    <property type="component" value="Chromosome"/>
</dbReference>
<evidence type="ECO:0000256" key="1">
    <source>
        <dbReference type="ARBA" id="ARBA00004429"/>
    </source>
</evidence>
<dbReference type="HOGENOM" id="CLU_016047_3_0_0"/>
<dbReference type="InterPro" id="IPR051789">
    <property type="entry name" value="Bact_Polyamine_Transport"/>
</dbReference>
<feature type="transmembrane region" description="Helical" evidence="11">
    <location>
        <begin position="256"/>
        <end position="275"/>
    </location>
</feature>
<keyword evidence="14" id="KW-1185">Reference proteome</keyword>
<dbReference type="EMBL" id="CP002049">
    <property type="protein sequence ID" value="ADI15575.1"/>
    <property type="molecule type" value="Genomic_DNA"/>
</dbReference>
<evidence type="ECO:0000256" key="4">
    <source>
        <dbReference type="ARBA" id="ARBA00022475"/>
    </source>
</evidence>
<feature type="transmembrane region" description="Helical" evidence="11">
    <location>
        <begin position="30"/>
        <end position="53"/>
    </location>
</feature>
<evidence type="ECO:0000256" key="9">
    <source>
        <dbReference type="ARBA" id="ARBA00037216"/>
    </source>
</evidence>
<accession>D7CTB2</accession>
<protein>
    <recommendedName>
        <fullName evidence="10">Spermidine/putrescine transport system permease protein PotC</fullName>
    </recommendedName>
</protein>
<comment type="subcellular location">
    <subcellularLocation>
        <location evidence="1">Cell inner membrane</location>
        <topology evidence="1">Multi-pass membrane protein</topology>
    </subcellularLocation>
    <subcellularLocation>
        <location evidence="11">Cell membrane</location>
        <topology evidence="11">Multi-pass membrane protein</topology>
    </subcellularLocation>
</comment>
<evidence type="ECO:0000313" key="14">
    <source>
        <dbReference type="Proteomes" id="UP000000379"/>
    </source>
</evidence>
<feature type="transmembrane region" description="Helical" evidence="11">
    <location>
        <begin position="156"/>
        <end position="175"/>
    </location>
</feature>
<evidence type="ECO:0000259" key="12">
    <source>
        <dbReference type="PROSITE" id="PS50928"/>
    </source>
</evidence>
<evidence type="ECO:0000256" key="11">
    <source>
        <dbReference type="RuleBase" id="RU363032"/>
    </source>
</evidence>
<keyword evidence="4" id="KW-1003">Cell membrane</keyword>
<feature type="domain" description="ABC transmembrane type-1" evidence="12">
    <location>
        <begin position="83"/>
        <end position="275"/>
    </location>
</feature>
<reference evidence="14" key="1">
    <citation type="submission" date="2010-05" db="EMBL/GenBank/DDBJ databases">
        <title>The complete genome of Truepera radiovictris DSM 17093.</title>
        <authorList>
            <consortium name="US DOE Joint Genome Institute (JGI-PGF)"/>
            <person name="Lucas S."/>
            <person name="Copeland A."/>
            <person name="Lapidus A."/>
            <person name="Glavina del Rio T."/>
            <person name="Dalin E."/>
            <person name="Tice H."/>
            <person name="Bruce D."/>
            <person name="Goodwin L."/>
            <person name="Pitluck S."/>
            <person name="Kyrpides N."/>
            <person name="Mavromatis K."/>
            <person name="Ovchinnikova G."/>
            <person name="Munk A.C."/>
            <person name="Detter J.C."/>
            <person name="Han C."/>
            <person name="Tapia R."/>
            <person name="Land M."/>
            <person name="Hauser L."/>
            <person name="Markowitz V."/>
            <person name="Cheng J.-F."/>
            <person name="Hugenholtz P."/>
            <person name="Woyke T."/>
            <person name="Wu D."/>
            <person name="Tindall B."/>
            <person name="Pomrenke H.G."/>
            <person name="Brambilla E."/>
            <person name="Klenk H.-P."/>
            <person name="Eisen J.A."/>
        </authorList>
    </citation>
    <scope>NUCLEOTIDE SEQUENCE [LARGE SCALE GENOMIC DNA]</scope>
    <source>
        <strain evidence="14">DSM 17093 / CIP 108686 / LMG 22925 / RQ-24</strain>
    </source>
</reference>
<evidence type="ECO:0000256" key="6">
    <source>
        <dbReference type="ARBA" id="ARBA00022692"/>
    </source>
</evidence>
<keyword evidence="8 11" id="KW-0472">Membrane</keyword>
<sequence>MSQGALPRPAAPSVRPKRPRAFRVGHLPGFGLWTALVFLYLYAPLVILVAFSFNDNRAVTVWRGFTLEWYGTLLGNAELRRAALTSLGVAAVATVVATVVATLAALVLVRGGAFRGQRAVGALLLSPLMIPEIVTAVATLALFALLGVSLGVCRVVLAHCAFCIPFAFLPIQARLRSLDRSLEAAAQDLYAPPWRVFRRVTLPLLAPGIAAGALLAFIISLDDFVITLMVAEPGTTTLPLYIYGLVRLGVTPEVNAVSSAMLALSILVVTLSLLLQRR</sequence>
<evidence type="ECO:0000256" key="2">
    <source>
        <dbReference type="ARBA" id="ARBA00007069"/>
    </source>
</evidence>
<dbReference type="PROSITE" id="PS50928">
    <property type="entry name" value="ABC_TM1"/>
    <property type="match status" value="1"/>
</dbReference>